<keyword evidence="3" id="KW-1185">Reference proteome</keyword>
<dbReference type="Proteomes" id="UP000832041">
    <property type="component" value="Chromosome"/>
</dbReference>
<accession>A0ABY4L137</accession>
<organism evidence="2 3">
    <name type="scientific">Thermobifida alba</name>
    <name type="common">Thermomonospora alba</name>
    <dbReference type="NCBI Taxonomy" id="53522"/>
    <lineage>
        <taxon>Bacteria</taxon>
        <taxon>Bacillati</taxon>
        <taxon>Actinomycetota</taxon>
        <taxon>Actinomycetes</taxon>
        <taxon>Streptosporangiales</taxon>
        <taxon>Nocardiopsidaceae</taxon>
        <taxon>Thermobifida</taxon>
    </lineage>
</organism>
<evidence type="ECO:0000313" key="2">
    <source>
        <dbReference type="EMBL" id="UPT20646.1"/>
    </source>
</evidence>
<name>A0ABY4L137_THEAE</name>
<sequence>MAPRLDDEGLSSRPPHATNGRTLPEAVDGGPYVLVTYGGSNLAGLVEQVSNLETGEPVAGMWSS</sequence>
<gene>
    <name evidence="2" type="ORF">FOF52_06420</name>
</gene>
<evidence type="ECO:0000313" key="3">
    <source>
        <dbReference type="Proteomes" id="UP000832041"/>
    </source>
</evidence>
<evidence type="ECO:0000256" key="1">
    <source>
        <dbReference type="SAM" id="MobiDB-lite"/>
    </source>
</evidence>
<proteinExistence type="predicted"/>
<protein>
    <submittedName>
        <fullName evidence="2">Uncharacterized protein</fullName>
    </submittedName>
</protein>
<dbReference type="RefSeq" id="WP_248592923.1">
    <property type="nucleotide sequence ID" value="NZ_BAABEB010000012.1"/>
</dbReference>
<reference evidence="2 3" key="1">
    <citation type="submission" date="2020-04" db="EMBL/GenBank/DDBJ databases">
        <title>Thermobifida alba genome sequencing and assembly.</title>
        <authorList>
            <person name="Luzics S."/>
            <person name="Horvath B."/>
            <person name="Nagy I."/>
            <person name="Toth A."/>
            <person name="Nagy I."/>
            <person name="Kukolya J."/>
        </authorList>
    </citation>
    <scope>NUCLEOTIDE SEQUENCE [LARGE SCALE GENOMIC DNA]</scope>
    <source>
        <strain evidence="2 3">DSM 43795</strain>
    </source>
</reference>
<feature type="region of interest" description="Disordered" evidence="1">
    <location>
        <begin position="1"/>
        <end position="27"/>
    </location>
</feature>
<dbReference type="EMBL" id="CP051627">
    <property type="protein sequence ID" value="UPT20646.1"/>
    <property type="molecule type" value="Genomic_DNA"/>
</dbReference>